<evidence type="ECO:0000313" key="8">
    <source>
        <dbReference type="EMBL" id="SFS53275.1"/>
    </source>
</evidence>
<reference evidence="9" key="1">
    <citation type="submission" date="2016-10" db="EMBL/GenBank/DDBJ databases">
        <authorList>
            <person name="Varghese N."/>
            <person name="Submissions S."/>
        </authorList>
    </citation>
    <scope>NUCLEOTIDE SEQUENCE [LARGE SCALE GENOMIC DNA]</scope>
    <source>
        <strain evidence="9">DSM 23422</strain>
    </source>
</reference>
<comment type="similarity">
    <text evidence="2">Belongs to the drug/metabolite transporter (DMT) superfamily. 10 TMS drug/metabolite exporter (DME) (TC 2.A.7.3) family.</text>
</comment>
<accession>A0A1I6QLD8</accession>
<evidence type="ECO:0000256" key="1">
    <source>
        <dbReference type="ARBA" id="ARBA00004141"/>
    </source>
</evidence>
<feature type="transmembrane region" description="Helical" evidence="6">
    <location>
        <begin position="117"/>
        <end position="144"/>
    </location>
</feature>
<keyword evidence="9" id="KW-1185">Reference proteome</keyword>
<feature type="transmembrane region" description="Helical" evidence="6">
    <location>
        <begin position="41"/>
        <end position="59"/>
    </location>
</feature>
<evidence type="ECO:0000259" key="7">
    <source>
        <dbReference type="Pfam" id="PF00892"/>
    </source>
</evidence>
<feature type="transmembrane region" description="Helical" evidence="6">
    <location>
        <begin position="156"/>
        <end position="173"/>
    </location>
</feature>
<dbReference type="GO" id="GO:0016020">
    <property type="term" value="C:membrane"/>
    <property type="evidence" value="ECO:0007669"/>
    <property type="project" value="UniProtKB-SubCell"/>
</dbReference>
<keyword evidence="4 6" id="KW-1133">Transmembrane helix</keyword>
<evidence type="ECO:0000256" key="6">
    <source>
        <dbReference type="SAM" id="Phobius"/>
    </source>
</evidence>
<evidence type="ECO:0000256" key="5">
    <source>
        <dbReference type="ARBA" id="ARBA00023136"/>
    </source>
</evidence>
<feature type="transmembrane region" description="Helical" evidence="6">
    <location>
        <begin position="71"/>
        <end position="93"/>
    </location>
</feature>
<name>A0A1I6QLD8_9RHOB</name>
<evidence type="ECO:0000256" key="4">
    <source>
        <dbReference type="ARBA" id="ARBA00022989"/>
    </source>
</evidence>
<evidence type="ECO:0000313" key="9">
    <source>
        <dbReference type="Proteomes" id="UP000199239"/>
    </source>
</evidence>
<dbReference type="AlphaFoldDB" id="A0A1I6QLD8"/>
<feature type="domain" description="EamA" evidence="7">
    <location>
        <begin position="41"/>
        <end position="172"/>
    </location>
</feature>
<dbReference type="InterPro" id="IPR037185">
    <property type="entry name" value="EmrE-like"/>
</dbReference>
<evidence type="ECO:0000256" key="2">
    <source>
        <dbReference type="ARBA" id="ARBA00009853"/>
    </source>
</evidence>
<evidence type="ECO:0000256" key="3">
    <source>
        <dbReference type="ARBA" id="ARBA00022692"/>
    </source>
</evidence>
<protein>
    <submittedName>
        <fullName evidence="8">Permease of the drug/metabolite transporter (DMT) superfamily</fullName>
    </submittedName>
</protein>
<feature type="transmembrane region" description="Helical" evidence="6">
    <location>
        <begin position="242"/>
        <end position="263"/>
    </location>
</feature>
<dbReference type="Proteomes" id="UP000199239">
    <property type="component" value="Unassembled WGS sequence"/>
</dbReference>
<keyword evidence="5 6" id="KW-0472">Membrane</keyword>
<sequence>MTSHPNPLARLNGNKGQKRFFAFGEDFSPFGNSVVSPTLTAAFWMVGSISSFSAMAVAGRELSGVYDTFEIMMYRSAVGVLVVMTLAFATGAWRQINTRDLGLQIGRNLAHFTGQNLWFYAVTMIPLAQVFALEFTSPLWVIVLSPLILGEKLTKIRALAAIMGFVGILIVARPTVAGINAGVVTAASSAIFFALTIMLTKRLTRTQTITTILFYLTVTQLFFGLVMAGYDGDIALPAGQHGLLLLVIGIAGLVAHYCLTTALSIAPATVVVPIDFIRLPVIAIIGMLVYAEALDVWVFVGAAIIFAGNYINIWFETHKQA</sequence>
<feature type="transmembrane region" description="Helical" evidence="6">
    <location>
        <begin position="296"/>
        <end position="315"/>
    </location>
</feature>
<organism evidence="8 9">
    <name type="scientific">Sulfitobacter marinus</name>
    <dbReference type="NCBI Taxonomy" id="394264"/>
    <lineage>
        <taxon>Bacteria</taxon>
        <taxon>Pseudomonadati</taxon>
        <taxon>Pseudomonadota</taxon>
        <taxon>Alphaproteobacteria</taxon>
        <taxon>Rhodobacterales</taxon>
        <taxon>Roseobacteraceae</taxon>
        <taxon>Sulfitobacter</taxon>
    </lineage>
</organism>
<dbReference type="InterPro" id="IPR000620">
    <property type="entry name" value="EamA_dom"/>
</dbReference>
<dbReference type="EMBL" id="FPAJ01000001">
    <property type="protein sequence ID" value="SFS53275.1"/>
    <property type="molecule type" value="Genomic_DNA"/>
</dbReference>
<dbReference type="Pfam" id="PF00892">
    <property type="entry name" value="EamA"/>
    <property type="match status" value="2"/>
</dbReference>
<feature type="transmembrane region" description="Helical" evidence="6">
    <location>
        <begin position="179"/>
        <end position="200"/>
    </location>
</feature>
<feature type="transmembrane region" description="Helical" evidence="6">
    <location>
        <begin position="270"/>
        <end position="290"/>
    </location>
</feature>
<dbReference type="SUPFAM" id="SSF103481">
    <property type="entry name" value="Multidrug resistance efflux transporter EmrE"/>
    <property type="match status" value="2"/>
</dbReference>
<keyword evidence="3 6" id="KW-0812">Transmembrane</keyword>
<feature type="domain" description="EamA" evidence="7">
    <location>
        <begin position="181"/>
        <end position="312"/>
    </location>
</feature>
<dbReference type="PANTHER" id="PTHR22911">
    <property type="entry name" value="ACYL-MALONYL CONDENSING ENZYME-RELATED"/>
    <property type="match status" value="1"/>
</dbReference>
<dbReference type="PANTHER" id="PTHR22911:SF6">
    <property type="entry name" value="SOLUTE CARRIER FAMILY 35 MEMBER G1"/>
    <property type="match status" value="1"/>
</dbReference>
<feature type="transmembrane region" description="Helical" evidence="6">
    <location>
        <begin position="212"/>
        <end position="230"/>
    </location>
</feature>
<proteinExistence type="inferred from homology"/>
<comment type="subcellular location">
    <subcellularLocation>
        <location evidence="1">Membrane</location>
        <topology evidence="1">Multi-pass membrane protein</topology>
    </subcellularLocation>
</comment>
<dbReference type="STRING" id="394264.SAMN04488040_0789"/>
<gene>
    <name evidence="8" type="ORF">SAMN04488040_0789</name>
</gene>